<dbReference type="PANTHER" id="PTHR10353:SF36">
    <property type="entry name" value="LP05116P"/>
    <property type="match status" value="1"/>
</dbReference>
<dbReference type="PRINTS" id="PR00131">
    <property type="entry name" value="GLHYDRLASE1"/>
</dbReference>
<proteinExistence type="inferred from homology"/>
<keyword evidence="6" id="KW-1185">Reference proteome</keyword>
<dbReference type="AlphaFoldDB" id="A0AAV7X385"/>
<protein>
    <recommendedName>
        <fullName evidence="7">Myrosinase 1-like</fullName>
    </recommendedName>
</protein>
<dbReference type="PANTHER" id="PTHR10353">
    <property type="entry name" value="GLYCOSYL HYDROLASE"/>
    <property type="match status" value="1"/>
</dbReference>
<comment type="caution">
    <text evidence="5">The sequence shown here is derived from an EMBL/GenBank/DDBJ whole genome shotgun (WGS) entry which is preliminary data.</text>
</comment>
<dbReference type="Proteomes" id="UP001075354">
    <property type="component" value="Chromosome 14"/>
</dbReference>
<sequence length="75" mass="8802">MRGLMRAINKEKINVIGYTAWSLMDSMEWMAGYSSKFGLVYVDFEKEDRPRTIKDSGRFLRKIVETRHVPYVPVS</sequence>
<dbReference type="EMBL" id="JAPTSV010000014">
    <property type="protein sequence ID" value="KAJ1520375.1"/>
    <property type="molecule type" value="Genomic_DNA"/>
</dbReference>
<evidence type="ECO:0000256" key="4">
    <source>
        <dbReference type="RuleBase" id="RU003690"/>
    </source>
</evidence>
<reference evidence="5" key="1">
    <citation type="submission" date="2022-12" db="EMBL/GenBank/DDBJ databases">
        <title>Chromosome-level genome assembly of the bean flower thrips Megalurothrips usitatus.</title>
        <authorList>
            <person name="Ma L."/>
            <person name="Liu Q."/>
            <person name="Li H."/>
            <person name="Cai W."/>
        </authorList>
    </citation>
    <scope>NUCLEOTIDE SEQUENCE</scope>
    <source>
        <strain evidence="5">Cailab_2022a</strain>
    </source>
</reference>
<accession>A0AAV7X385</accession>
<dbReference type="Gene3D" id="3.20.20.80">
    <property type="entry name" value="Glycosidases"/>
    <property type="match status" value="1"/>
</dbReference>
<evidence type="ECO:0008006" key="7">
    <source>
        <dbReference type="Google" id="ProtNLM"/>
    </source>
</evidence>
<evidence type="ECO:0000256" key="2">
    <source>
        <dbReference type="ARBA" id="ARBA00022801"/>
    </source>
</evidence>
<keyword evidence="3" id="KW-0326">Glycosidase</keyword>
<dbReference type="SUPFAM" id="SSF51445">
    <property type="entry name" value="(Trans)glycosidases"/>
    <property type="match status" value="1"/>
</dbReference>
<comment type="similarity">
    <text evidence="1 4">Belongs to the glycosyl hydrolase 1 family.</text>
</comment>
<organism evidence="5 6">
    <name type="scientific">Megalurothrips usitatus</name>
    <name type="common">bean blossom thrips</name>
    <dbReference type="NCBI Taxonomy" id="439358"/>
    <lineage>
        <taxon>Eukaryota</taxon>
        <taxon>Metazoa</taxon>
        <taxon>Ecdysozoa</taxon>
        <taxon>Arthropoda</taxon>
        <taxon>Hexapoda</taxon>
        <taxon>Insecta</taxon>
        <taxon>Pterygota</taxon>
        <taxon>Neoptera</taxon>
        <taxon>Paraneoptera</taxon>
        <taxon>Thysanoptera</taxon>
        <taxon>Terebrantia</taxon>
        <taxon>Thripoidea</taxon>
        <taxon>Thripidae</taxon>
        <taxon>Megalurothrips</taxon>
    </lineage>
</organism>
<keyword evidence="2" id="KW-0378">Hydrolase</keyword>
<name>A0AAV7X385_9NEOP</name>
<dbReference type="Pfam" id="PF00232">
    <property type="entry name" value="Glyco_hydro_1"/>
    <property type="match status" value="1"/>
</dbReference>
<evidence type="ECO:0000313" key="5">
    <source>
        <dbReference type="EMBL" id="KAJ1520375.1"/>
    </source>
</evidence>
<dbReference type="InterPro" id="IPR017853">
    <property type="entry name" value="GH"/>
</dbReference>
<dbReference type="GO" id="GO:0008422">
    <property type="term" value="F:beta-glucosidase activity"/>
    <property type="evidence" value="ECO:0007669"/>
    <property type="project" value="TreeGrafter"/>
</dbReference>
<evidence type="ECO:0000313" key="6">
    <source>
        <dbReference type="Proteomes" id="UP001075354"/>
    </source>
</evidence>
<dbReference type="GO" id="GO:0005975">
    <property type="term" value="P:carbohydrate metabolic process"/>
    <property type="evidence" value="ECO:0007669"/>
    <property type="project" value="InterPro"/>
</dbReference>
<evidence type="ECO:0000256" key="3">
    <source>
        <dbReference type="ARBA" id="ARBA00023295"/>
    </source>
</evidence>
<gene>
    <name evidence="5" type="ORF">ONE63_003510</name>
</gene>
<dbReference type="InterPro" id="IPR001360">
    <property type="entry name" value="Glyco_hydro_1"/>
</dbReference>
<evidence type="ECO:0000256" key="1">
    <source>
        <dbReference type="ARBA" id="ARBA00010838"/>
    </source>
</evidence>